<name>A0A699JBS8_TANCI</name>
<dbReference type="AlphaFoldDB" id="A0A699JBS8"/>
<evidence type="ECO:0000256" key="1">
    <source>
        <dbReference type="SAM" id="MobiDB-lite"/>
    </source>
</evidence>
<comment type="caution">
    <text evidence="2">The sequence shown here is derived from an EMBL/GenBank/DDBJ whole genome shotgun (WGS) entry which is preliminary data.</text>
</comment>
<proteinExistence type="predicted"/>
<feature type="compositionally biased region" description="Polar residues" evidence="1">
    <location>
        <begin position="158"/>
        <end position="174"/>
    </location>
</feature>
<feature type="region of interest" description="Disordered" evidence="1">
    <location>
        <begin position="158"/>
        <end position="213"/>
    </location>
</feature>
<evidence type="ECO:0000313" key="2">
    <source>
        <dbReference type="EMBL" id="GFA23759.1"/>
    </source>
</evidence>
<reference evidence="2" key="1">
    <citation type="journal article" date="2019" name="Sci. Rep.">
        <title>Draft genome of Tanacetum cinerariifolium, the natural source of mosquito coil.</title>
        <authorList>
            <person name="Yamashiro T."/>
            <person name="Shiraishi A."/>
            <person name="Satake H."/>
            <person name="Nakayama K."/>
        </authorList>
    </citation>
    <scope>NUCLEOTIDE SEQUENCE</scope>
</reference>
<dbReference type="EMBL" id="BKCJ010390483">
    <property type="protein sequence ID" value="GFA23759.1"/>
    <property type="molecule type" value="Genomic_DNA"/>
</dbReference>
<sequence length="305" mass="34688">MIVILEKTKHNIDFHQIVDFLEASHIRIETTNLETKILATVDGKPRTISESSLRRHLKLNVEEWISSVPDTDLFENVSLMGYNILPNQRFTFQKGRFLLQVYNFSKMIFDGMVGNINSKGSKILMYPRKVFTTLRVNSPNFSGRTVPLFASMLVTEGEGSTTLTEPHHTPSPQEQHLPHHDPSSSSHPITTTEPILPTPTETPTETPTLRQYSRRSTWIAQTKALSPVADEHVSLLRDDRQGEAFPTISSLDAGQDRENIIKTSTFPHESSPRVTSLGAYNTQCFRVIDVINKFTMYLLYFMRLL</sequence>
<feature type="compositionally biased region" description="Low complexity" evidence="1">
    <location>
        <begin position="183"/>
        <end position="209"/>
    </location>
</feature>
<protein>
    <submittedName>
        <fullName evidence="2">Uncharacterized protein</fullName>
    </submittedName>
</protein>
<gene>
    <name evidence="2" type="ORF">Tci_595731</name>
</gene>
<accession>A0A699JBS8</accession>
<organism evidence="2">
    <name type="scientific">Tanacetum cinerariifolium</name>
    <name type="common">Dalmatian daisy</name>
    <name type="synonym">Chrysanthemum cinerariifolium</name>
    <dbReference type="NCBI Taxonomy" id="118510"/>
    <lineage>
        <taxon>Eukaryota</taxon>
        <taxon>Viridiplantae</taxon>
        <taxon>Streptophyta</taxon>
        <taxon>Embryophyta</taxon>
        <taxon>Tracheophyta</taxon>
        <taxon>Spermatophyta</taxon>
        <taxon>Magnoliopsida</taxon>
        <taxon>eudicotyledons</taxon>
        <taxon>Gunneridae</taxon>
        <taxon>Pentapetalae</taxon>
        <taxon>asterids</taxon>
        <taxon>campanulids</taxon>
        <taxon>Asterales</taxon>
        <taxon>Asteraceae</taxon>
        <taxon>Asteroideae</taxon>
        <taxon>Anthemideae</taxon>
        <taxon>Anthemidinae</taxon>
        <taxon>Tanacetum</taxon>
    </lineage>
</organism>